<name>A0ABQ3N997_9BACI</name>
<keyword evidence="1" id="KW-0500">Molybdenum</keyword>
<dbReference type="Proteomes" id="UP000637074">
    <property type="component" value="Unassembled WGS sequence"/>
</dbReference>
<dbReference type="Gene3D" id="3.30.365.10">
    <property type="entry name" value="Aldehyde oxidase/xanthine dehydrogenase, molybdopterin binding domain"/>
    <property type="match status" value="4"/>
</dbReference>
<dbReference type="PANTHER" id="PTHR11908:SF132">
    <property type="entry name" value="ALDEHYDE OXIDASE 1-RELATED"/>
    <property type="match status" value="1"/>
</dbReference>
<feature type="domain" description="Aldehyde oxidase/xanthine dehydrogenase a/b hammerhead" evidence="3">
    <location>
        <begin position="17"/>
        <end position="132"/>
    </location>
</feature>
<dbReference type="InterPro" id="IPR046867">
    <property type="entry name" value="AldOxase/xan_DH_MoCoBD2"/>
</dbReference>
<evidence type="ECO:0000313" key="4">
    <source>
        <dbReference type="EMBL" id="GHH99250.1"/>
    </source>
</evidence>
<organism evidence="4 5">
    <name type="scientific">Neobacillus kokaensis</name>
    <dbReference type="NCBI Taxonomy" id="2759023"/>
    <lineage>
        <taxon>Bacteria</taxon>
        <taxon>Bacillati</taxon>
        <taxon>Bacillota</taxon>
        <taxon>Bacilli</taxon>
        <taxon>Bacillales</taxon>
        <taxon>Bacillaceae</taxon>
        <taxon>Neobacillus</taxon>
    </lineage>
</organism>
<dbReference type="Gene3D" id="3.90.1170.50">
    <property type="entry name" value="Aldehyde oxidase/xanthine dehydrogenase, a/b hammerhead"/>
    <property type="match status" value="1"/>
</dbReference>
<dbReference type="Pfam" id="PF20256">
    <property type="entry name" value="MoCoBD_2"/>
    <property type="match status" value="1"/>
</dbReference>
<gene>
    <name evidence="4" type="ORF">AM1BK_27930</name>
</gene>
<dbReference type="SUPFAM" id="SSF56003">
    <property type="entry name" value="Molybdenum cofactor-binding domain"/>
    <property type="match status" value="1"/>
</dbReference>
<dbReference type="PANTHER" id="PTHR11908">
    <property type="entry name" value="XANTHINE DEHYDROGENASE"/>
    <property type="match status" value="1"/>
</dbReference>
<evidence type="ECO:0000256" key="2">
    <source>
        <dbReference type="ARBA" id="ARBA00023002"/>
    </source>
</evidence>
<proteinExistence type="predicted"/>
<dbReference type="SMART" id="SM01008">
    <property type="entry name" value="Ald_Xan_dh_C"/>
    <property type="match status" value="1"/>
</dbReference>
<dbReference type="EMBL" id="BNDS01000011">
    <property type="protein sequence ID" value="GHH99250.1"/>
    <property type="molecule type" value="Genomic_DNA"/>
</dbReference>
<dbReference type="InterPro" id="IPR036856">
    <property type="entry name" value="Ald_Oxase/Xan_DH_a/b_sf"/>
</dbReference>
<protein>
    <submittedName>
        <fullName evidence="4">Dehydrogenase</fullName>
    </submittedName>
</protein>
<comment type="caution">
    <text evidence="4">The sequence shown here is derived from an EMBL/GenBank/DDBJ whole genome shotgun (WGS) entry which is preliminary data.</text>
</comment>
<dbReference type="InterPro" id="IPR008274">
    <property type="entry name" value="AldOxase/xan_DH_MoCoBD1"/>
</dbReference>
<keyword evidence="5" id="KW-1185">Reference proteome</keyword>
<sequence length="769" mass="84638">MTIGSSVKRIEDPRLITGQGQYVGDIKLPGQCEAVIVRSPHAHANILQINTEKAKNLPGVCFVMTGEDLPTDLDPIPMRLAPNEALTKALQYPLAKGKVRYVGEPVALVIASSRYIAEDAADLIDIAYEPLTPITDVHKSILPETSLLHPEIGSNDLFIIHSKKGNVDELVEKCPYVLEEDLYVQRHSGIPMETRGLLATIEENGRLTVYGPTKVVHFNIQILAKLLKKNIKDIHFIETDVGGGFGPRGEFYPEDYLIPYAALKLGRPVKWIEDRLEHMKATNHSREQKHHVVVGFDETGKIHALKDEIFVDTGAYIRTHGVTVPVLTQGMFAGPYDFEALEFITHVVATNKTPTGTYRGPGRFEGTFVRERVIDMVAKKLNMDPTIVRERNLIQPEQMPYSNGISALGQVVEYDSGDYPQILERARLAMKWEEFADKKLQARRDGKIIGLGFAMFVEKSGLGPWEFCEVEFAENGRLICKTGLADIGQGVETALAQICAEQLGIPYSNVTVLHGDTDEIEKGNGSFATRGTVVGGSAAWYAAEALKQKLLSFSSELHGFTKDELDIKDEWIIQVSGGQKICPLAQIIVECQKQGIELREKYTFSIDHMSYPYGIHAAEVAVDSETGKVKIEKYYIAYDVGRAINPMLVHGQLVGGMAQGLGGAIYEELKYDETGQLITGSFMDYLLPSSMEVPEIDIEILENSPSPLNPLGVKGAGEGGTVAVAPAVANAIVNALDQYPIHITSLPIRPEQIRDAIKKGIVTNEVEPL</sequence>
<dbReference type="InterPro" id="IPR037165">
    <property type="entry name" value="AldOxase/xan_DH_Mopterin-bd_sf"/>
</dbReference>
<evidence type="ECO:0000259" key="3">
    <source>
        <dbReference type="SMART" id="SM01008"/>
    </source>
</evidence>
<evidence type="ECO:0000313" key="5">
    <source>
        <dbReference type="Proteomes" id="UP000637074"/>
    </source>
</evidence>
<reference evidence="4 5" key="1">
    <citation type="journal article" date="2022" name="Int. J. Syst. Evol. Microbiol.">
        <title>Neobacillus kokaensis sp. nov., isolated from soil.</title>
        <authorList>
            <person name="Yuki K."/>
            <person name="Matsubara H."/>
            <person name="Yamaguchi S."/>
        </authorList>
    </citation>
    <scope>NUCLEOTIDE SEQUENCE [LARGE SCALE GENOMIC DNA]</scope>
    <source>
        <strain evidence="4 5">LOB 377</strain>
    </source>
</reference>
<keyword evidence="2" id="KW-0560">Oxidoreductase</keyword>
<dbReference type="SUPFAM" id="SSF54665">
    <property type="entry name" value="CO dehydrogenase molybdoprotein N-domain-like"/>
    <property type="match status" value="1"/>
</dbReference>
<dbReference type="Pfam" id="PF01315">
    <property type="entry name" value="Ald_Xan_dh_C"/>
    <property type="match status" value="1"/>
</dbReference>
<dbReference type="InterPro" id="IPR016208">
    <property type="entry name" value="Ald_Oxase/xanthine_DH-like"/>
</dbReference>
<evidence type="ECO:0000256" key="1">
    <source>
        <dbReference type="ARBA" id="ARBA00022505"/>
    </source>
</evidence>
<accession>A0ABQ3N997</accession>
<dbReference type="Pfam" id="PF02738">
    <property type="entry name" value="MoCoBD_1"/>
    <property type="match status" value="1"/>
</dbReference>
<dbReference type="RefSeq" id="WP_191273836.1">
    <property type="nucleotide sequence ID" value="NZ_BNDS01000011.1"/>
</dbReference>
<dbReference type="InterPro" id="IPR000674">
    <property type="entry name" value="Ald_Oxase/Xan_DH_a/b"/>
</dbReference>